<dbReference type="EMBL" id="DUZY01000007">
    <property type="protein sequence ID" value="DAD44892.1"/>
    <property type="molecule type" value="Genomic_DNA"/>
</dbReference>
<dbReference type="Proteomes" id="UP000607653">
    <property type="component" value="Unassembled WGS sequence"/>
</dbReference>
<name>A0A822ZIC8_NELNU</name>
<organism evidence="1 2">
    <name type="scientific">Nelumbo nucifera</name>
    <name type="common">Sacred lotus</name>
    <dbReference type="NCBI Taxonomy" id="4432"/>
    <lineage>
        <taxon>Eukaryota</taxon>
        <taxon>Viridiplantae</taxon>
        <taxon>Streptophyta</taxon>
        <taxon>Embryophyta</taxon>
        <taxon>Tracheophyta</taxon>
        <taxon>Spermatophyta</taxon>
        <taxon>Magnoliopsida</taxon>
        <taxon>Proteales</taxon>
        <taxon>Nelumbonaceae</taxon>
        <taxon>Nelumbo</taxon>
    </lineage>
</organism>
<comment type="caution">
    <text evidence="1">The sequence shown here is derived from an EMBL/GenBank/DDBJ whole genome shotgun (WGS) entry which is preliminary data.</text>
</comment>
<reference evidence="1 2" key="1">
    <citation type="journal article" date="2020" name="Mol. Biol. Evol.">
        <title>Distinct Expression and Methylation Patterns for Genes with Different Fates following a Single Whole-Genome Duplication in Flowering Plants.</title>
        <authorList>
            <person name="Shi T."/>
            <person name="Rahmani R.S."/>
            <person name="Gugger P.F."/>
            <person name="Wang M."/>
            <person name="Li H."/>
            <person name="Zhang Y."/>
            <person name="Li Z."/>
            <person name="Wang Q."/>
            <person name="Van de Peer Y."/>
            <person name="Marchal K."/>
            <person name="Chen J."/>
        </authorList>
    </citation>
    <scope>NUCLEOTIDE SEQUENCE [LARGE SCALE GENOMIC DNA]</scope>
    <source>
        <tissue evidence="1">Leaf</tissue>
    </source>
</reference>
<accession>A0A822ZIC8</accession>
<evidence type="ECO:0000313" key="2">
    <source>
        <dbReference type="Proteomes" id="UP000607653"/>
    </source>
</evidence>
<gene>
    <name evidence="1" type="ORF">HUJ06_003122</name>
</gene>
<protein>
    <submittedName>
        <fullName evidence="1">Uncharacterized protein</fullName>
    </submittedName>
</protein>
<proteinExistence type="predicted"/>
<keyword evidence="2" id="KW-1185">Reference proteome</keyword>
<dbReference type="AlphaFoldDB" id="A0A822ZIC8"/>
<sequence length="137" mass="15335">MGGGAGRPLRNTDEKNNCALFVIILEVGSTSFDNHPLLPAVYGVPDSAHWPIIRHRCNSPKRLLLEFPTCSFVPSCRCCHESSIPSSTRDTETEATPTYNRVFTFSFPRRRGEREIHGHLPGRSSPGWIFIVQLPNC</sequence>
<evidence type="ECO:0000313" key="1">
    <source>
        <dbReference type="EMBL" id="DAD44892.1"/>
    </source>
</evidence>